<evidence type="ECO:0000256" key="3">
    <source>
        <dbReference type="ARBA" id="ARBA00022755"/>
    </source>
</evidence>
<evidence type="ECO:0000256" key="4">
    <source>
        <dbReference type="HAMAP-Rule" id="MF_01930"/>
    </source>
</evidence>
<evidence type="ECO:0000256" key="2">
    <source>
        <dbReference type="ARBA" id="ARBA00022679"/>
    </source>
</evidence>
<dbReference type="PANTHER" id="PTHR43369">
    <property type="entry name" value="PHOSPHORIBOSYLGLYCINAMIDE FORMYLTRANSFERASE"/>
    <property type="match status" value="1"/>
</dbReference>
<feature type="active site" description="Proton donor" evidence="4">
    <location>
        <position position="111"/>
    </location>
</feature>
<dbReference type="OrthoDB" id="9806170at2"/>
<comment type="function">
    <text evidence="4">Catalyzes the transfer of a formyl group from 10-formyltetrahydrofolate to 5-phospho-ribosyl-glycinamide (GAR), producing 5-phospho-ribosyl-N-formylglycinamide (FGAR) and tetrahydrofolate.</text>
</comment>
<keyword evidence="7" id="KW-1185">Reference proteome</keyword>
<dbReference type="Gene3D" id="3.40.50.170">
    <property type="entry name" value="Formyl transferase, N-terminal domain"/>
    <property type="match status" value="1"/>
</dbReference>
<dbReference type="NCBIfam" id="TIGR00639">
    <property type="entry name" value="PurN"/>
    <property type="match status" value="1"/>
</dbReference>
<keyword evidence="2 4" id="KW-0808">Transferase</keyword>
<dbReference type="InterPro" id="IPR036477">
    <property type="entry name" value="Formyl_transf_N_sf"/>
</dbReference>
<proteinExistence type="inferred from homology"/>
<dbReference type="RefSeq" id="WP_015441927.1">
    <property type="nucleotide sequence ID" value="NC_020520.1"/>
</dbReference>
<dbReference type="EMBL" id="AP012057">
    <property type="protein sequence ID" value="BAN02680.1"/>
    <property type="molecule type" value="Genomic_DNA"/>
</dbReference>
<evidence type="ECO:0000313" key="6">
    <source>
        <dbReference type="EMBL" id="BAN02680.1"/>
    </source>
</evidence>
<sequence>MDRPRLVVLVSGSGSNLQAIVDATTDGTLAADIVAVVSNRTDAYGLERARQAGIETCALPRSADEARADYDVRLAQVVAEYRPDWIVLAGWMRLLTMKFLGCFPNRVVNLHPALPGELAGTHAIERAWEQAVAGERDHSGVMVHLVPDEGVDDGPVLATSTVPIDTSGTLEAFEAAIHRAEHRLLVDTLVSLTSDHRPPETT</sequence>
<dbReference type="UniPathway" id="UPA00074">
    <property type="reaction ID" value="UER00126"/>
</dbReference>
<gene>
    <name evidence="4 6" type="primary">purN</name>
    <name evidence="6" type="ORF">YM304_23660</name>
</gene>
<comment type="catalytic activity">
    <reaction evidence="4">
        <text>N(1)-(5-phospho-beta-D-ribosyl)glycinamide + (6R)-10-formyltetrahydrofolate = N(2)-formyl-N(1)-(5-phospho-beta-D-ribosyl)glycinamide + (6S)-5,6,7,8-tetrahydrofolate + H(+)</text>
        <dbReference type="Rhea" id="RHEA:15053"/>
        <dbReference type="ChEBI" id="CHEBI:15378"/>
        <dbReference type="ChEBI" id="CHEBI:57453"/>
        <dbReference type="ChEBI" id="CHEBI:143788"/>
        <dbReference type="ChEBI" id="CHEBI:147286"/>
        <dbReference type="ChEBI" id="CHEBI:195366"/>
        <dbReference type="EC" id="2.1.2.2"/>
    </reaction>
</comment>
<evidence type="ECO:0000259" key="5">
    <source>
        <dbReference type="Pfam" id="PF00551"/>
    </source>
</evidence>
<accession>A0A6C7E8D5</accession>
<dbReference type="EC" id="2.1.2.2" evidence="4"/>
<feature type="binding site" evidence="4">
    <location>
        <position position="109"/>
    </location>
    <ligand>
        <name>(6R)-10-formyltetrahydrofolate</name>
        <dbReference type="ChEBI" id="CHEBI:195366"/>
    </ligand>
</feature>
<evidence type="ECO:0000313" key="7">
    <source>
        <dbReference type="Proteomes" id="UP000011863"/>
    </source>
</evidence>
<dbReference type="InterPro" id="IPR002376">
    <property type="entry name" value="Formyl_transf_N"/>
</dbReference>
<organism evidence="6 7">
    <name type="scientific">Ilumatobacter coccineus (strain NBRC 103263 / KCTC 29153 / YM16-304)</name>
    <dbReference type="NCBI Taxonomy" id="1313172"/>
    <lineage>
        <taxon>Bacteria</taxon>
        <taxon>Bacillati</taxon>
        <taxon>Actinomycetota</taxon>
        <taxon>Acidimicrobiia</taxon>
        <taxon>Acidimicrobiales</taxon>
        <taxon>Ilumatobacteraceae</taxon>
        <taxon>Ilumatobacter</taxon>
    </lineage>
</organism>
<dbReference type="Pfam" id="PF00551">
    <property type="entry name" value="Formyl_trans_N"/>
    <property type="match status" value="1"/>
</dbReference>
<name>A0A6C7E8D5_ILUCY</name>
<feature type="domain" description="Formyl transferase N-terminal" evidence="5">
    <location>
        <begin position="5"/>
        <end position="189"/>
    </location>
</feature>
<feature type="site" description="Raises pKa of active site His" evidence="4">
    <location>
        <position position="152"/>
    </location>
</feature>
<evidence type="ECO:0000256" key="1">
    <source>
        <dbReference type="ARBA" id="ARBA00005054"/>
    </source>
</evidence>
<dbReference type="SUPFAM" id="SSF53328">
    <property type="entry name" value="Formyltransferase"/>
    <property type="match status" value="1"/>
</dbReference>
<feature type="binding site" evidence="4">
    <location>
        <begin position="14"/>
        <end position="16"/>
    </location>
    <ligand>
        <name>N(1)-(5-phospho-beta-D-ribosyl)glycinamide</name>
        <dbReference type="ChEBI" id="CHEBI:143788"/>
    </ligand>
</feature>
<dbReference type="Proteomes" id="UP000011863">
    <property type="component" value="Chromosome"/>
</dbReference>
<dbReference type="GO" id="GO:0006189">
    <property type="term" value="P:'de novo' IMP biosynthetic process"/>
    <property type="evidence" value="ECO:0007669"/>
    <property type="project" value="UniProtKB-UniRule"/>
</dbReference>
<dbReference type="AlphaFoldDB" id="A0A6C7E8D5"/>
<feature type="binding site" evidence="4">
    <location>
        <begin position="92"/>
        <end position="95"/>
    </location>
    <ligand>
        <name>(6R)-10-formyltetrahydrofolate</name>
        <dbReference type="ChEBI" id="CHEBI:195366"/>
    </ligand>
</feature>
<dbReference type="KEGG" id="aym:YM304_23660"/>
<dbReference type="HAMAP" id="MF_01930">
    <property type="entry name" value="PurN"/>
    <property type="match status" value="1"/>
</dbReference>
<dbReference type="GO" id="GO:0005737">
    <property type="term" value="C:cytoplasm"/>
    <property type="evidence" value="ECO:0007669"/>
    <property type="project" value="TreeGrafter"/>
</dbReference>
<feature type="binding site" evidence="4">
    <location>
        <position position="67"/>
    </location>
    <ligand>
        <name>(6R)-10-formyltetrahydrofolate</name>
        <dbReference type="ChEBI" id="CHEBI:195366"/>
    </ligand>
</feature>
<comment type="pathway">
    <text evidence="1 4">Purine metabolism; IMP biosynthesis via de novo pathway; N(2)-formyl-N(1)-(5-phospho-D-ribosyl)glycinamide from N(1)-(5-phospho-D-ribosyl)glycinamide (10-formyl THF route): step 1/1.</text>
</comment>
<protein>
    <recommendedName>
        <fullName evidence="4">Phosphoribosylglycinamide formyltransferase</fullName>
        <ecNumber evidence="4">2.1.2.2</ecNumber>
    </recommendedName>
    <alternativeName>
        <fullName evidence="4">5'-phosphoribosylglycinamide transformylase</fullName>
    </alternativeName>
    <alternativeName>
        <fullName evidence="4">GAR transformylase</fullName>
        <shortName evidence="4">GART</shortName>
    </alternativeName>
</protein>
<dbReference type="GO" id="GO:0004644">
    <property type="term" value="F:phosphoribosylglycinamide formyltransferase activity"/>
    <property type="evidence" value="ECO:0007669"/>
    <property type="project" value="UniProtKB-UniRule"/>
</dbReference>
<comment type="similarity">
    <text evidence="4">Belongs to the GART family.</text>
</comment>
<dbReference type="PANTHER" id="PTHR43369:SF2">
    <property type="entry name" value="PHOSPHORIBOSYLGLYCINAMIDE FORMYLTRANSFERASE"/>
    <property type="match status" value="1"/>
</dbReference>
<dbReference type="InterPro" id="IPR004607">
    <property type="entry name" value="GART"/>
</dbReference>
<dbReference type="CDD" id="cd08645">
    <property type="entry name" value="FMT_core_GART"/>
    <property type="match status" value="1"/>
</dbReference>
<reference evidence="6 7" key="1">
    <citation type="journal article" date="2013" name="Int. J. Syst. Evol. Microbiol.">
        <title>Ilumatobacter nonamiense sp. nov. and Ilumatobacter coccineum sp. nov., isolated from seashore sand.</title>
        <authorList>
            <person name="Matsumoto A."/>
            <person name="Kasai H."/>
            <person name="Matsuo Y."/>
            <person name="Shizuri Y."/>
            <person name="Ichikawa N."/>
            <person name="Fujita N."/>
            <person name="Omura S."/>
            <person name="Takahashi Y."/>
        </authorList>
    </citation>
    <scope>NUCLEOTIDE SEQUENCE [LARGE SCALE GENOMIC DNA]</scope>
    <source>
        <strain evidence="7">NBRC 103263 / KCTC 29153 / YM16-304</strain>
    </source>
</reference>
<keyword evidence="3 4" id="KW-0658">Purine biosynthesis</keyword>